<name>A0RYD3_CENSY</name>
<evidence type="ECO:0000259" key="1">
    <source>
        <dbReference type="SMART" id="SM00966"/>
    </source>
</evidence>
<dbReference type="PANTHER" id="PTHR42930">
    <property type="entry name" value="PHOSPHATE-SPECIFIC TRANSPORT SYSTEM ACCESSORY PROTEIN PHOU"/>
    <property type="match status" value="1"/>
</dbReference>
<dbReference type="AlphaFoldDB" id="A0RYD3"/>
<dbReference type="InterPro" id="IPR026022">
    <property type="entry name" value="PhoU_dom"/>
</dbReference>
<dbReference type="STRING" id="414004.CENSYa_1739"/>
<reference evidence="2 3" key="1">
    <citation type="journal article" date="2006" name="Proc. Natl. Acad. Sci. U.S.A.">
        <title>Genomic analysis of the uncultivated marine crenarchaeote Cenarchaeum symbiosum.</title>
        <authorList>
            <person name="Hallam S.J."/>
            <person name="Konstantinidis K.T."/>
            <person name="Putnam N."/>
            <person name="Schleper C."/>
            <person name="Watanabe Y."/>
            <person name="Sugahara J."/>
            <person name="Preston C."/>
            <person name="de la Torre J."/>
            <person name="Richardson P.M."/>
            <person name="DeLong E.F."/>
        </authorList>
    </citation>
    <scope>NUCLEOTIDE SEQUENCE [LARGE SCALE GENOMIC DNA]</scope>
    <source>
        <strain evidence="3">A</strain>
    </source>
</reference>
<organism evidence="2 3">
    <name type="scientific">Cenarchaeum symbiosum (strain A)</name>
    <dbReference type="NCBI Taxonomy" id="414004"/>
    <lineage>
        <taxon>Archaea</taxon>
        <taxon>Nitrososphaerota</taxon>
        <taxon>Candidatus Cenarchaeales</taxon>
        <taxon>Candidatus Cenarchaeaceae</taxon>
        <taxon>Candidatus Cenarchaeum</taxon>
    </lineage>
</organism>
<dbReference type="SMART" id="SM00966">
    <property type="entry name" value="SpoVT_AbrB"/>
    <property type="match status" value="1"/>
</dbReference>
<dbReference type="HOGENOM" id="CLU_069302_1_0_2"/>
<dbReference type="Pfam" id="PF01895">
    <property type="entry name" value="PhoU"/>
    <property type="match status" value="2"/>
</dbReference>
<dbReference type="GO" id="GO:0003677">
    <property type="term" value="F:DNA binding"/>
    <property type="evidence" value="ECO:0007669"/>
    <property type="project" value="InterPro"/>
</dbReference>
<keyword evidence="3" id="KW-1185">Reference proteome</keyword>
<dbReference type="EnsemblBacteria" id="ABK78350">
    <property type="protein sequence ID" value="ABK78350"/>
    <property type="gene ID" value="CENSYa_1739"/>
</dbReference>
<dbReference type="KEGG" id="csy:CENSYa_1739"/>
<evidence type="ECO:0000313" key="3">
    <source>
        <dbReference type="Proteomes" id="UP000000758"/>
    </source>
</evidence>
<dbReference type="EMBL" id="DP000238">
    <property type="protein sequence ID" value="ABK78350.1"/>
    <property type="molecule type" value="Genomic_DNA"/>
</dbReference>
<dbReference type="InterPro" id="IPR007159">
    <property type="entry name" value="SpoVT-AbrB_dom"/>
</dbReference>
<sequence length="344" mass="39127">MSEKEETRKIQFTGNSSYIVSLPKRWVTDLGLRRGDQIRITRNSSTLQIFPPQVREGGAPKEDATIEIRADEDPQPTVRRLISLYFLGFRTIHVVPKEGWLRPEQRASIKEAVRRMLMGTEIISDSRNGMTLQVLVSLLELTVDGAFKRMIHLAKMMLSDAIAAVERENLALAREVIDTDDEVDRFGFYIIRQLKMAIQNEHMLKEVGFRDARSCLGYRLVVKSIERTGDHASLIARDLLEYGGVGGPTMSKIKEMSQFAVSLLDDACLSLFTEDYEQAEKTIKSSEEISAYETRVMETTKKTGEPGVYRIRRTTENIRRIAEYASDIAEIVLNMTIEKTLKKA</sequence>
<feature type="domain" description="SpoVT-AbrB" evidence="1">
    <location>
        <begin position="12"/>
        <end position="57"/>
    </location>
</feature>
<gene>
    <name evidence="2" type="ordered locus">CENSYa_1739</name>
</gene>
<dbReference type="SUPFAM" id="SSF109755">
    <property type="entry name" value="PhoU-like"/>
    <property type="match status" value="1"/>
</dbReference>
<protein>
    <submittedName>
        <fullName evidence="2">Phosphate uptake regulator</fullName>
    </submittedName>
</protein>
<dbReference type="InterPro" id="IPR028366">
    <property type="entry name" value="PhoU"/>
</dbReference>
<dbReference type="PANTHER" id="PTHR42930:SF2">
    <property type="entry name" value="PHOU DOMAIN-CONTAINING PROTEIN"/>
    <property type="match status" value="1"/>
</dbReference>
<proteinExistence type="predicted"/>
<dbReference type="Pfam" id="PF04014">
    <property type="entry name" value="MazE_antitoxin"/>
    <property type="match status" value="1"/>
</dbReference>
<dbReference type="GO" id="GO:0045936">
    <property type="term" value="P:negative regulation of phosphate metabolic process"/>
    <property type="evidence" value="ECO:0007669"/>
    <property type="project" value="InterPro"/>
</dbReference>
<dbReference type="PATRIC" id="fig|414004.10.peg.1586"/>
<dbReference type="InterPro" id="IPR038078">
    <property type="entry name" value="PhoU-like_sf"/>
</dbReference>
<evidence type="ECO:0000313" key="2">
    <source>
        <dbReference type="EMBL" id="ABK78350.1"/>
    </source>
</evidence>
<dbReference type="Proteomes" id="UP000000758">
    <property type="component" value="Chromosome"/>
</dbReference>
<dbReference type="Gene3D" id="1.20.58.220">
    <property type="entry name" value="Phosphate transport system protein phou homolog 2, domain 2"/>
    <property type="match status" value="2"/>
</dbReference>
<dbReference type="GO" id="GO:0030643">
    <property type="term" value="P:intracellular phosphate ion homeostasis"/>
    <property type="evidence" value="ECO:0007669"/>
    <property type="project" value="InterPro"/>
</dbReference>
<accession>A0RYD3</accession>